<evidence type="ECO:0000313" key="8">
    <source>
        <dbReference type="Proteomes" id="UP000481153"/>
    </source>
</evidence>
<protein>
    <recommendedName>
        <fullName evidence="9">RING-type domain-containing protein</fullName>
    </recommendedName>
</protein>
<name>A0A6G0WMN3_9STRA</name>
<dbReference type="EMBL" id="VJMJ01000175">
    <property type="protein sequence ID" value="KAF0728588.1"/>
    <property type="molecule type" value="Genomic_DNA"/>
</dbReference>
<dbReference type="PROSITE" id="PS50297">
    <property type="entry name" value="ANK_REP_REGION"/>
    <property type="match status" value="2"/>
</dbReference>
<dbReference type="CDD" id="cd23129">
    <property type="entry name" value="RING-HC_XBAT35-like"/>
    <property type="match status" value="1"/>
</dbReference>
<dbReference type="Pfam" id="PF12796">
    <property type="entry name" value="Ank_2"/>
    <property type="match status" value="1"/>
</dbReference>
<dbReference type="Pfam" id="PF13606">
    <property type="entry name" value="Ank_3"/>
    <property type="match status" value="1"/>
</dbReference>
<evidence type="ECO:0000313" key="7">
    <source>
        <dbReference type="EMBL" id="KAF0728588.1"/>
    </source>
</evidence>
<keyword evidence="4" id="KW-0863">Zinc-finger</keyword>
<reference evidence="7 8" key="1">
    <citation type="submission" date="2019-07" db="EMBL/GenBank/DDBJ databases">
        <title>Genomics analysis of Aphanomyces spp. identifies a new class of oomycete effector associated with host adaptation.</title>
        <authorList>
            <person name="Gaulin E."/>
        </authorList>
    </citation>
    <scope>NUCLEOTIDE SEQUENCE [LARGE SCALE GENOMIC DNA]</scope>
    <source>
        <strain evidence="7 8">ATCC 201684</strain>
    </source>
</reference>
<feature type="domain" description="PH" evidence="5">
    <location>
        <begin position="138"/>
        <end position="273"/>
    </location>
</feature>
<dbReference type="SMART" id="SM00233">
    <property type="entry name" value="PH"/>
    <property type="match status" value="1"/>
</dbReference>
<keyword evidence="4" id="KW-0479">Metal-binding</keyword>
<keyword evidence="4" id="KW-0862">Zinc</keyword>
<dbReference type="AlphaFoldDB" id="A0A6G0WMN3"/>
<dbReference type="Pfam" id="PF13920">
    <property type="entry name" value="zf-C3HC4_3"/>
    <property type="match status" value="1"/>
</dbReference>
<keyword evidence="2 3" id="KW-0040">ANK repeat</keyword>
<dbReference type="PROSITE" id="PS50003">
    <property type="entry name" value="PH_DOMAIN"/>
    <property type="match status" value="1"/>
</dbReference>
<evidence type="ECO:0000259" key="5">
    <source>
        <dbReference type="PROSITE" id="PS50003"/>
    </source>
</evidence>
<dbReference type="SMART" id="SM00184">
    <property type="entry name" value="RING"/>
    <property type="match status" value="1"/>
</dbReference>
<dbReference type="Proteomes" id="UP000481153">
    <property type="component" value="Unassembled WGS sequence"/>
</dbReference>
<dbReference type="PANTHER" id="PTHR24171">
    <property type="entry name" value="ANKYRIN REPEAT DOMAIN-CONTAINING PROTEIN 39-RELATED"/>
    <property type="match status" value="1"/>
</dbReference>
<feature type="repeat" description="ANK" evidence="3">
    <location>
        <begin position="47"/>
        <end position="79"/>
    </location>
</feature>
<dbReference type="Gene3D" id="2.30.29.30">
    <property type="entry name" value="Pleckstrin-homology domain (PH domain)/Phosphotyrosine-binding domain (PTB)"/>
    <property type="match status" value="1"/>
</dbReference>
<organism evidence="7 8">
    <name type="scientific">Aphanomyces euteiches</name>
    <dbReference type="NCBI Taxonomy" id="100861"/>
    <lineage>
        <taxon>Eukaryota</taxon>
        <taxon>Sar</taxon>
        <taxon>Stramenopiles</taxon>
        <taxon>Oomycota</taxon>
        <taxon>Saprolegniomycetes</taxon>
        <taxon>Saprolegniales</taxon>
        <taxon>Verrucalvaceae</taxon>
        <taxon>Aphanomyces</taxon>
    </lineage>
</organism>
<evidence type="ECO:0000256" key="2">
    <source>
        <dbReference type="ARBA" id="ARBA00023043"/>
    </source>
</evidence>
<dbReference type="InterPro" id="IPR013083">
    <property type="entry name" value="Znf_RING/FYVE/PHD"/>
</dbReference>
<keyword evidence="1" id="KW-0677">Repeat</keyword>
<evidence type="ECO:0000256" key="4">
    <source>
        <dbReference type="PROSITE-ProRule" id="PRU00175"/>
    </source>
</evidence>
<dbReference type="InterPro" id="IPR001841">
    <property type="entry name" value="Znf_RING"/>
</dbReference>
<evidence type="ECO:0008006" key="9">
    <source>
        <dbReference type="Google" id="ProtNLM"/>
    </source>
</evidence>
<dbReference type="OrthoDB" id="74448at2759"/>
<sequence length="389" mass="42895">MGANESTPVPPGAALWKATASGDIAKVRAVLAGNTAVDVVDYIDPDSNWTPLMSAASNGRYSIVALLLTHGATIDLRDTVQGNTALHLAASKNRVRVLEQLLQATCNPHVWNNDGWTALDIARMKGHREACNVLARHLCIAKGWLYMKKGHSIFYSWIKRFCVIYACTADHSCMELSIYDDAEKVKPKRVLFLTASDAATSPRRQSSRHKSKHSFSFTATTTYQNFAKETFSRSIDVRKARQIPVYNASGFRFATETLEARDRWIELLGPLAFSTAPASPMRAHDSRREDEPILEPMAEPTPLGQQMSGYFPAEAFLEPSAPPMDDATWNAMKSDLNECVICMDVARNAVCVPCGHLAGCYNCLVNVQKTSGCPICRSRIATVVRVYTC</sequence>
<keyword evidence="8" id="KW-1185">Reference proteome</keyword>
<feature type="domain" description="RING-type" evidence="6">
    <location>
        <begin position="339"/>
        <end position="377"/>
    </location>
</feature>
<dbReference type="Gene3D" id="3.30.40.10">
    <property type="entry name" value="Zinc/RING finger domain, C3HC4 (zinc finger)"/>
    <property type="match status" value="1"/>
</dbReference>
<dbReference type="PROSITE" id="PS50089">
    <property type="entry name" value="ZF_RING_2"/>
    <property type="match status" value="1"/>
</dbReference>
<dbReference type="PROSITE" id="PS50088">
    <property type="entry name" value="ANK_REPEAT"/>
    <property type="match status" value="2"/>
</dbReference>
<evidence type="ECO:0000256" key="3">
    <source>
        <dbReference type="PROSITE-ProRule" id="PRU00023"/>
    </source>
</evidence>
<dbReference type="SUPFAM" id="SSF48403">
    <property type="entry name" value="Ankyrin repeat"/>
    <property type="match status" value="1"/>
</dbReference>
<dbReference type="InterPro" id="IPR036770">
    <property type="entry name" value="Ankyrin_rpt-contain_sf"/>
</dbReference>
<feature type="repeat" description="ANK" evidence="3">
    <location>
        <begin position="81"/>
        <end position="113"/>
    </location>
</feature>
<proteinExistence type="predicted"/>
<accession>A0A6G0WMN3</accession>
<evidence type="ECO:0000256" key="1">
    <source>
        <dbReference type="ARBA" id="ARBA00022737"/>
    </source>
</evidence>
<dbReference type="InterPro" id="IPR011993">
    <property type="entry name" value="PH-like_dom_sf"/>
</dbReference>
<dbReference type="VEuPathDB" id="FungiDB:AeMF1_010931"/>
<dbReference type="GO" id="GO:0008270">
    <property type="term" value="F:zinc ion binding"/>
    <property type="evidence" value="ECO:0007669"/>
    <property type="project" value="UniProtKB-KW"/>
</dbReference>
<dbReference type="InterPro" id="IPR001849">
    <property type="entry name" value="PH_domain"/>
</dbReference>
<dbReference type="Gene3D" id="1.25.40.20">
    <property type="entry name" value="Ankyrin repeat-containing domain"/>
    <property type="match status" value="2"/>
</dbReference>
<comment type="caution">
    <text evidence="7">The sequence shown here is derived from an EMBL/GenBank/DDBJ whole genome shotgun (WGS) entry which is preliminary data.</text>
</comment>
<dbReference type="InterPro" id="IPR002110">
    <property type="entry name" value="Ankyrin_rpt"/>
</dbReference>
<dbReference type="SUPFAM" id="SSF57850">
    <property type="entry name" value="RING/U-box"/>
    <property type="match status" value="1"/>
</dbReference>
<dbReference type="PANTHER" id="PTHR24171:SF9">
    <property type="entry name" value="ANKYRIN REPEAT DOMAIN-CONTAINING PROTEIN 39"/>
    <property type="match status" value="1"/>
</dbReference>
<evidence type="ECO:0000259" key="6">
    <source>
        <dbReference type="PROSITE" id="PS50089"/>
    </source>
</evidence>
<dbReference type="SMART" id="SM00248">
    <property type="entry name" value="ANK"/>
    <property type="match status" value="3"/>
</dbReference>
<gene>
    <name evidence="7" type="ORF">Ae201684_013551</name>
</gene>
<dbReference type="SUPFAM" id="SSF50729">
    <property type="entry name" value="PH domain-like"/>
    <property type="match status" value="1"/>
</dbReference>